<evidence type="ECO:0000259" key="1">
    <source>
        <dbReference type="Pfam" id="PF01710"/>
    </source>
</evidence>
<dbReference type="InterPro" id="IPR009057">
    <property type="entry name" value="Homeodomain-like_sf"/>
</dbReference>
<keyword evidence="3" id="KW-1185">Reference proteome</keyword>
<evidence type="ECO:0000313" key="3">
    <source>
        <dbReference type="Proteomes" id="UP000198577"/>
    </source>
</evidence>
<dbReference type="InterPro" id="IPR002622">
    <property type="entry name" value="Transposase_14"/>
</dbReference>
<dbReference type="Gene3D" id="1.10.10.60">
    <property type="entry name" value="Homeodomain-like"/>
    <property type="match status" value="1"/>
</dbReference>
<dbReference type="Proteomes" id="UP000198577">
    <property type="component" value="Unassembled WGS sequence"/>
</dbReference>
<organism evidence="2 3">
    <name type="scientific">Caldicoprobacter faecalis</name>
    <dbReference type="NCBI Taxonomy" id="937334"/>
    <lineage>
        <taxon>Bacteria</taxon>
        <taxon>Bacillati</taxon>
        <taxon>Bacillota</taxon>
        <taxon>Clostridia</taxon>
        <taxon>Caldicoprobacterales</taxon>
        <taxon>Caldicoprobacteraceae</taxon>
        <taxon>Caldicoprobacter</taxon>
    </lineage>
</organism>
<dbReference type="AlphaFoldDB" id="A0A1I5WTH1"/>
<dbReference type="EMBL" id="FOXR01000019">
    <property type="protein sequence ID" value="SFQ23053.1"/>
    <property type="molecule type" value="Genomic_DNA"/>
</dbReference>
<proteinExistence type="predicted"/>
<dbReference type="OrthoDB" id="1919894at2"/>
<dbReference type="SUPFAM" id="SSF46689">
    <property type="entry name" value="Homeodomain-like"/>
    <property type="match status" value="1"/>
</dbReference>
<dbReference type="RefSeq" id="WP_092282463.1">
    <property type="nucleotide sequence ID" value="NZ_FOXR01000019.1"/>
</dbReference>
<reference evidence="2 3" key="1">
    <citation type="submission" date="2016-10" db="EMBL/GenBank/DDBJ databases">
        <authorList>
            <person name="de Groot N.N."/>
        </authorList>
    </citation>
    <scope>NUCLEOTIDE SEQUENCE [LARGE SCALE GENOMIC DNA]</scope>
    <source>
        <strain evidence="2 3">DSM 20678</strain>
    </source>
</reference>
<feature type="domain" description="Transposase Synechocystis PCC 6803" evidence="1">
    <location>
        <begin position="7"/>
        <end position="105"/>
    </location>
</feature>
<name>A0A1I5WTH1_9FIRM</name>
<evidence type="ECO:0000313" key="2">
    <source>
        <dbReference type="EMBL" id="SFQ23053.1"/>
    </source>
</evidence>
<dbReference type="STRING" id="937334.SAMN05444406_11927"/>
<protein>
    <submittedName>
        <fullName evidence="2">Transposase</fullName>
    </submittedName>
</protein>
<accession>A0A1I5WTH1</accession>
<sequence length="140" mass="16187">MILDERKEQAITYLLAGYTISDVARLINASRQTIYNWLEDEEFRAELDKRRQEIVKAGNQKIVKDLDLYINKIKLLATKAKSEKVQLDAAIYLLDRVYGTPRSKVDIDVEKTEETSEKVDKDVLKDILQDDTILPFPNAQ</sequence>
<dbReference type="Pfam" id="PF01710">
    <property type="entry name" value="HTH_Tnp_IS630"/>
    <property type="match status" value="1"/>
</dbReference>
<gene>
    <name evidence="2" type="ORF">SAMN05444406_11927</name>
</gene>